<dbReference type="InterPro" id="IPR000184">
    <property type="entry name" value="Bac_surfAg_D15"/>
</dbReference>
<protein>
    <recommendedName>
        <fullName evidence="6">Bacterial surface antigen (D15) domain-containing protein</fullName>
    </recommendedName>
</protein>
<evidence type="ECO:0000256" key="2">
    <source>
        <dbReference type="ARBA" id="ARBA00022692"/>
    </source>
</evidence>
<keyword evidence="2" id="KW-0812">Transmembrane</keyword>
<dbReference type="PANTHER" id="PTHR12815">
    <property type="entry name" value="SORTING AND ASSEMBLY MACHINERY SAMM50 PROTEIN FAMILY MEMBER"/>
    <property type="match status" value="1"/>
</dbReference>
<evidence type="ECO:0000259" key="6">
    <source>
        <dbReference type="Pfam" id="PF01103"/>
    </source>
</evidence>
<gene>
    <name evidence="7" type="ORF">GCM10011378_27840</name>
</gene>
<evidence type="ECO:0000256" key="5">
    <source>
        <dbReference type="ARBA" id="ARBA00023237"/>
    </source>
</evidence>
<accession>A0ABQ1X155</accession>
<evidence type="ECO:0000313" key="7">
    <source>
        <dbReference type="EMBL" id="GGG50144.1"/>
    </source>
</evidence>
<organism evidence="7 8">
    <name type="scientific">Hymenobacter glacieicola</name>
    <dbReference type="NCBI Taxonomy" id="1562124"/>
    <lineage>
        <taxon>Bacteria</taxon>
        <taxon>Pseudomonadati</taxon>
        <taxon>Bacteroidota</taxon>
        <taxon>Cytophagia</taxon>
        <taxon>Cytophagales</taxon>
        <taxon>Hymenobacteraceae</taxon>
        <taxon>Hymenobacter</taxon>
    </lineage>
</organism>
<sequence>MSGKNFTRLALGSLLVAGGVSGCSPLRLLTPGQRLLSRVKVEGTEKADAERLQTLVQQKPNSTFPLPKVAIYQLGRSFYNAERIQRKLQEDRTHYDQLIKAAGTDSAEVGKLLTKRERHTRRHQLALDKGNAVMRLGEPPVIYDSSLTATSVDQLGIYLKSKGFFRSSVSATDTVPTRMFSPLRIFTLRSPFHADSQRVTVTYRIHEGPAFHYSQLDYDIADTAISRRVLLSQPQSLLRVGDQYDEEQIGAERSRLENLLKNQGFYDFRQQYITLEADTSFAPTTVRLRTMVAKPTRGEQHRLYTVRQVNVVTDAGLVRFGQQRDTIIRDSVYYLAYKHKFNTKALDLKLAVRPGDAYSLSNTQLTQRQLSGLDMFRFSTVTYRRVRGPEAPADSARGLLDATVNASPAKKFQETSEFGATSVAERIGPFGNVRLKVRNVFGGAEILEFGLRAGFEGQYSLTGPIEDVTDRQSVLTTQLGANVNLVLPQFLVPWRANRFLSQYNPRTRFNATYTYVYRPEYTRTNAEGTFDYIWQRSAFHQFVLTPVDVSIIRTADVNEQFATILQNLLIQQGSPLYRSFDNLFIPSFNATSLYNSNDFNQTRDGYYLRLFGELGGLTRSLYQKQPLINNQDNPKANRLKTYDFAKFTADYRRYYKLGPNSYFVYRLAAGAATALTSTRIVTRDEGGATVGDETAYLIPYDKYLFAGGSSSVRAWKPRRLGPGSSTQYKLDPKDPTKFLEVNGQRVRDYNLEQPGELLLEGNVEYRFPLYSFIRGALFTDFGNVWAIRQDPRPGAQFRFNEFYQQFAVGSGIGFRFDFTFLILRLDVATKVYDPTAPGSKWAIRKFSLAEDQTAFNLGIGYPF</sequence>
<evidence type="ECO:0000256" key="1">
    <source>
        <dbReference type="ARBA" id="ARBA00004370"/>
    </source>
</evidence>
<dbReference type="PROSITE" id="PS51257">
    <property type="entry name" value="PROKAR_LIPOPROTEIN"/>
    <property type="match status" value="1"/>
</dbReference>
<reference evidence="8" key="1">
    <citation type="journal article" date="2019" name="Int. J. Syst. Evol. Microbiol.">
        <title>The Global Catalogue of Microorganisms (GCM) 10K type strain sequencing project: providing services to taxonomists for standard genome sequencing and annotation.</title>
        <authorList>
            <consortium name="The Broad Institute Genomics Platform"/>
            <consortium name="The Broad Institute Genome Sequencing Center for Infectious Disease"/>
            <person name="Wu L."/>
            <person name="Ma J."/>
        </authorList>
    </citation>
    <scope>NUCLEOTIDE SEQUENCE [LARGE SCALE GENOMIC DNA]</scope>
    <source>
        <strain evidence="8">CGMCC 1.12990</strain>
    </source>
</reference>
<keyword evidence="5" id="KW-0998">Cell outer membrane</keyword>
<evidence type="ECO:0000256" key="4">
    <source>
        <dbReference type="ARBA" id="ARBA00023136"/>
    </source>
</evidence>
<comment type="caution">
    <text evidence="7">The sequence shown here is derived from an EMBL/GenBank/DDBJ whole genome shotgun (WGS) entry which is preliminary data.</text>
</comment>
<keyword evidence="4" id="KW-0472">Membrane</keyword>
<proteinExistence type="predicted"/>
<dbReference type="PANTHER" id="PTHR12815:SF47">
    <property type="entry name" value="TRANSLOCATION AND ASSEMBLY MODULE SUBUNIT TAMA"/>
    <property type="match status" value="1"/>
</dbReference>
<dbReference type="Proteomes" id="UP000601361">
    <property type="component" value="Unassembled WGS sequence"/>
</dbReference>
<name>A0ABQ1X155_9BACT</name>
<feature type="domain" description="Bacterial surface antigen (D15)" evidence="6">
    <location>
        <begin position="439"/>
        <end position="863"/>
    </location>
</feature>
<comment type="subcellular location">
    <subcellularLocation>
        <location evidence="1">Membrane</location>
    </subcellularLocation>
</comment>
<evidence type="ECO:0000313" key="8">
    <source>
        <dbReference type="Proteomes" id="UP000601361"/>
    </source>
</evidence>
<dbReference type="Pfam" id="PF01103">
    <property type="entry name" value="Omp85"/>
    <property type="match status" value="1"/>
</dbReference>
<keyword evidence="3" id="KW-0732">Signal</keyword>
<keyword evidence="8" id="KW-1185">Reference proteome</keyword>
<dbReference type="EMBL" id="BMGS01000007">
    <property type="protein sequence ID" value="GGG50144.1"/>
    <property type="molecule type" value="Genomic_DNA"/>
</dbReference>
<dbReference type="InterPro" id="IPR039910">
    <property type="entry name" value="D15-like"/>
</dbReference>
<dbReference type="Gene3D" id="2.40.160.50">
    <property type="entry name" value="membrane protein fhac: a member of the omp85/tpsb transporter family"/>
    <property type="match status" value="1"/>
</dbReference>
<evidence type="ECO:0000256" key="3">
    <source>
        <dbReference type="ARBA" id="ARBA00022729"/>
    </source>
</evidence>